<organism evidence="3 4">
    <name type="scientific">Sphingobacterium athyrii</name>
    <dbReference type="NCBI Taxonomy" id="2152717"/>
    <lineage>
        <taxon>Bacteria</taxon>
        <taxon>Pseudomonadati</taxon>
        <taxon>Bacteroidota</taxon>
        <taxon>Sphingobacteriia</taxon>
        <taxon>Sphingobacteriales</taxon>
        <taxon>Sphingobacteriaceae</taxon>
        <taxon>Sphingobacterium</taxon>
    </lineage>
</organism>
<evidence type="ECO:0000313" key="3">
    <source>
        <dbReference type="EMBL" id="PUV24395.1"/>
    </source>
</evidence>
<dbReference type="Pfam" id="PF08906">
    <property type="entry name" value="T6SS_Tdi1_C"/>
    <property type="match status" value="1"/>
</dbReference>
<keyword evidence="4" id="KW-1185">Reference proteome</keyword>
<feature type="domain" description="T6SS immunity protein Tdi1 C-terminal" evidence="2">
    <location>
        <begin position="109"/>
        <end position="179"/>
    </location>
</feature>
<evidence type="ECO:0000313" key="4">
    <source>
        <dbReference type="Proteomes" id="UP000250831"/>
    </source>
</evidence>
<dbReference type="EMBL" id="QCXX01000003">
    <property type="protein sequence ID" value="PUV24395.1"/>
    <property type="molecule type" value="Genomic_DNA"/>
</dbReference>
<dbReference type="OrthoDB" id="2216648at2"/>
<name>A0A363NUA2_9SPHI</name>
<dbReference type="RefSeq" id="WP_108634321.1">
    <property type="nucleotide sequence ID" value="NZ_QCXX01000003.1"/>
</dbReference>
<proteinExistence type="predicted"/>
<evidence type="ECO:0008006" key="5">
    <source>
        <dbReference type="Google" id="ProtNLM"/>
    </source>
</evidence>
<accession>A0A363NUA2</accession>
<dbReference type="AlphaFoldDB" id="A0A363NUA2"/>
<sequence length="185" mass="21187">MFEEFFKQYPDYTIQEKPTNEIIEKYQNQLPEVLIAFWKEYGFGSFMDGYLKVVNPDEFANILSDSYSPVYQNPIVMFATGLSDLIIWENNHTVLLDYRHGKSKVLESGLKYLFEDLTDSTYIDSDLLGKNFVAAKKRLGDLNFEESFGYVPLLGLGGAEKSENLDKVNLKVHISLISQTVGKIE</sequence>
<evidence type="ECO:0000259" key="2">
    <source>
        <dbReference type="Pfam" id="PF08906"/>
    </source>
</evidence>
<reference evidence="3 4" key="1">
    <citation type="submission" date="2018-04" db="EMBL/GenBank/DDBJ databases">
        <title>Sphingobacterium sp. M46 Genome.</title>
        <authorList>
            <person name="Cheng J."/>
            <person name="Li Y."/>
        </authorList>
    </citation>
    <scope>NUCLEOTIDE SEQUENCE [LARGE SCALE GENOMIC DNA]</scope>
    <source>
        <strain evidence="3 4">M46</strain>
    </source>
</reference>
<dbReference type="Pfam" id="PF08887">
    <property type="entry name" value="GAD-like"/>
    <property type="match status" value="1"/>
</dbReference>
<feature type="domain" description="GAD-related" evidence="1">
    <location>
        <begin position="1"/>
        <end position="65"/>
    </location>
</feature>
<evidence type="ECO:0000259" key="1">
    <source>
        <dbReference type="Pfam" id="PF08887"/>
    </source>
</evidence>
<dbReference type="Proteomes" id="UP000250831">
    <property type="component" value="Unassembled WGS sequence"/>
</dbReference>
<comment type="caution">
    <text evidence="3">The sequence shown here is derived from an EMBL/GenBank/DDBJ whole genome shotgun (WGS) entry which is preliminary data.</text>
</comment>
<dbReference type="InterPro" id="IPR014983">
    <property type="entry name" value="GAD-rel"/>
</dbReference>
<gene>
    <name evidence="3" type="ORF">DCO56_13705</name>
</gene>
<protein>
    <recommendedName>
        <fullName evidence="5">DUF1851 domain-containing protein</fullName>
    </recommendedName>
</protein>
<dbReference type="InterPro" id="IPR015002">
    <property type="entry name" value="T6SS_Tdi1_C"/>
</dbReference>